<reference evidence="1 2" key="1">
    <citation type="journal article" date="2016" name="Nat. Commun.">
        <title>Thousands of microbial genomes shed light on interconnected biogeochemical processes in an aquifer system.</title>
        <authorList>
            <person name="Anantharaman K."/>
            <person name="Brown C.T."/>
            <person name="Hug L.A."/>
            <person name="Sharon I."/>
            <person name="Castelle C.J."/>
            <person name="Probst A.J."/>
            <person name="Thomas B.C."/>
            <person name="Singh A."/>
            <person name="Wilkins M.J."/>
            <person name="Karaoz U."/>
            <person name="Brodie E.L."/>
            <person name="Williams K.H."/>
            <person name="Hubbard S.S."/>
            <person name="Banfield J.F."/>
        </authorList>
    </citation>
    <scope>NUCLEOTIDE SEQUENCE [LARGE SCALE GENOMIC DNA]</scope>
</reference>
<dbReference type="EMBL" id="MGDE01000102">
    <property type="protein sequence ID" value="OGL46154.1"/>
    <property type="molecule type" value="Genomic_DNA"/>
</dbReference>
<proteinExistence type="predicted"/>
<evidence type="ECO:0000313" key="2">
    <source>
        <dbReference type="Proteomes" id="UP000178797"/>
    </source>
</evidence>
<accession>A0A1F7RYU3</accession>
<evidence type="ECO:0000313" key="1">
    <source>
        <dbReference type="EMBL" id="OGL46154.1"/>
    </source>
</evidence>
<dbReference type="Proteomes" id="UP000178797">
    <property type="component" value="Unassembled WGS sequence"/>
</dbReference>
<sequence length="79" mass="9375">MPDFNFCDLPIFYCLFENLRNIILKIKFNLFFFSKKSQLFYVSTAFFKRAVVLTPLLKLLEDFFPPKYIVRPPITEGGL</sequence>
<comment type="caution">
    <text evidence="1">The sequence shown here is derived from an EMBL/GenBank/DDBJ whole genome shotgun (WGS) entry which is preliminary data.</text>
</comment>
<organism evidence="1 2">
    <name type="scientific">Candidatus Schekmanbacteria bacterium RBG_16_38_10</name>
    <dbReference type="NCBI Taxonomy" id="1817879"/>
    <lineage>
        <taxon>Bacteria</taxon>
        <taxon>Candidatus Schekmaniibacteriota</taxon>
    </lineage>
</organism>
<name>A0A1F7RYU3_9BACT</name>
<dbReference type="AlphaFoldDB" id="A0A1F7RYU3"/>
<protein>
    <submittedName>
        <fullName evidence="1">Uncharacterized protein</fullName>
    </submittedName>
</protein>
<gene>
    <name evidence="1" type="ORF">A2W05_08320</name>
</gene>